<keyword evidence="7" id="KW-0406">Ion transport</keyword>
<evidence type="ECO:0000259" key="9">
    <source>
        <dbReference type="Pfam" id="PF00394"/>
    </source>
</evidence>
<dbReference type="PANTHER" id="PTHR11709:SF434">
    <property type="entry name" value="IRON TRANSPORT MULTICOPPER OXIDASE FET5-RELATED"/>
    <property type="match status" value="1"/>
</dbReference>
<comment type="cofactor">
    <cofactor evidence="1">
        <name>Cu cation</name>
        <dbReference type="ChEBI" id="CHEBI:23378"/>
    </cofactor>
</comment>
<dbReference type="InterPro" id="IPR001117">
    <property type="entry name" value="Cu-oxidase_2nd"/>
</dbReference>
<dbReference type="GO" id="GO:0004322">
    <property type="term" value="F:ferroxidase activity"/>
    <property type="evidence" value="ECO:0007669"/>
    <property type="project" value="TreeGrafter"/>
</dbReference>
<proteinExistence type="inferred from homology"/>
<dbReference type="CDD" id="cd13899">
    <property type="entry name" value="CuRO_3_Fet3p"/>
    <property type="match status" value="1"/>
</dbReference>
<dbReference type="InterPro" id="IPR008972">
    <property type="entry name" value="Cupredoxin"/>
</dbReference>
<keyword evidence="7" id="KW-0813">Transport</keyword>
<evidence type="ECO:0000259" key="11">
    <source>
        <dbReference type="Pfam" id="PF07732"/>
    </source>
</evidence>
<dbReference type="Proteomes" id="UP000262825">
    <property type="component" value="Unassembled WGS sequence"/>
</dbReference>
<evidence type="ECO:0000256" key="4">
    <source>
        <dbReference type="ARBA" id="ARBA00022723"/>
    </source>
</evidence>
<dbReference type="InterPro" id="IPR045087">
    <property type="entry name" value="Cu-oxidase_fam"/>
</dbReference>
<evidence type="ECO:0000256" key="2">
    <source>
        <dbReference type="ARBA" id="ARBA00010609"/>
    </source>
</evidence>
<keyword evidence="8" id="KW-0812">Transmembrane</keyword>
<dbReference type="CDD" id="cd13851">
    <property type="entry name" value="CuRO_1_Fet3p"/>
    <property type="match status" value="1"/>
</dbReference>
<dbReference type="VEuPathDB" id="FungiDB:SCODWIG_03615"/>
<dbReference type="FunFam" id="2.60.40.420:FF:000024">
    <property type="entry name" value="FET5p Multicopper oxidase"/>
    <property type="match status" value="1"/>
</dbReference>
<evidence type="ECO:0000256" key="5">
    <source>
        <dbReference type="ARBA" id="ARBA00023002"/>
    </source>
</evidence>
<dbReference type="EMBL" id="UFAJ01000938">
    <property type="protein sequence ID" value="SSD61854.1"/>
    <property type="molecule type" value="Genomic_DNA"/>
</dbReference>
<dbReference type="PROSITE" id="PS00080">
    <property type="entry name" value="MULTICOPPER_OXIDASE2"/>
    <property type="match status" value="1"/>
</dbReference>
<dbReference type="InterPro" id="IPR044130">
    <property type="entry name" value="CuRO_2_Fet3-like"/>
</dbReference>
<keyword evidence="6" id="KW-0186">Copper</keyword>
<dbReference type="PROSITE" id="PS00079">
    <property type="entry name" value="MULTICOPPER_OXIDASE1"/>
    <property type="match status" value="2"/>
</dbReference>
<evidence type="ECO:0000313" key="13">
    <source>
        <dbReference type="Proteomes" id="UP000262825"/>
    </source>
</evidence>
<dbReference type="SUPFAM" id="SSF49503">
    <property type="entry name" value="Cupredoxins"/>
    <property type="match status" value="3"/>
</dbReference>
<evidence type="ECO:0000256" key="1">
    <source>
        <dbReference type="ARBA" id="ARBA00001935"/>
    </source>
</evidence>
<keyword evidence="8" id="KW-0472">Membrane</keyword>
<dbReference type="GO" id="GO:0010106">
    <property type="term" value="P:cellular response to iron ion starvation"/>
    <property type="evidence" value="ECO:0007669"/>
    <property type="project" value="TreeGrafter"/>
</dbReference>
<dbReference type="InterPro" id="IPR011707">
    <property type="entry name" value="Cu-oxidase-like_N"/>
</dbReference>
<evidence type="ECO:0000313" key="12">
    <source>
        <dbReference type="EMBL" id="SSD61854.1"/>
    </source>
</evidence>
<keyword evidence="13" id="KW-1185">Reference proteome</keyword>
<sequence length="661" mass="75637">MSFFPQNAYTMKTHTFHFNVSWVDANPDGQYSTKKMIGFNGIWPPPDIHVERGDRVEIYLTNDFANGNAVSATSNSDYLSDLPTSLHFHGLFQNTSMGNSPQMDGPEMVTQCPIMPGQTYLYNITVPDQLGTYWYHSHSGSQYTDGMRGAFIIHDYHLEKEVWKIDDEFVIQLSDYYYEPYYKVFKKFLSRYNPTGAEPIPQNFLFNNTDNGSLNFDYDKLYLLRFINSGTFVAQLIHSKDHEFNIVEVDGVLIKSIKTHTIELAPGQRLAVLVKSKSEEDVLLDNDKNDNDYTYPLFQIIDERMLDVIPENLELNKTNLIHYPGRRKRSTTIASSFDTDVSHKDISANYHFGSAKLNDFNMTPLDKEEILDTYDYQIKLEIRMDNLGDGVNYAFFNNITYVAPKVPSLFTALTADKKDSLNPLIYGDNLNAFVLQHNEVIEVVLDNYDDGRHPFHLHGHTFQIVQKTFEEFEEPKPYNESAPLMEYPMTPMKRDTVIVEGNGHVVLRFRADNPGVWLFHCHVDWHLEQGLAAVFIEAPDVLQVTDNGGALNENMKQICQEQNIPVAGNAVGNQKDWFDLTGLPRQPKPLPNGFTLKGYLAFITSALIAFYGLFVIVDYGLDEKDFSTAQELEMYHKLETLLLGEEYRSNDDGSDIETTIQ</sequence>
<dbReference type="GO" id="GO:0033215">
    <property type="term" value="P:reductive iron assimilation"/>
    <property type="evidence" value="ECO:0007669"/>
    <property type="project" value="TreeGrafter"/>
</dbReference>
<protein>
    <submittedName>
        <fullName evidence="12">Related to Iron transport multicopper oxidase FET5</fullName>
    </submittedName>
</protein>
<accession>A0A376BBD4</accession>
<keyword evidence="3" id="KW-0410">Iron transport</keyword>
<dbReference type="Gene3D" id="2.60.40.420">
    <property type="entry name" value="Cupredoxins - blue copper proteins"/>
    <property type="match status" value="3"/>
</dbReference>
<dbReference type="CDD" id="cd13877">
    <property type="entry name" value="CuRO_2_Fet3p_like"/>
    <property type="match status" value="1"/>
</dbReference>
<gene>
    <name evidence="12" type="ORF">SCODWIG_03615</name>
</gene>
<keyword evidence="5" id="KW-0560">Oxidoreductase</keyword>
<organism evidence="12 13">
    <name type="scientific">Saccharomycodes ludwigii</name>
    <dbReference type="NCBI Taxonomy" id="36035"/>
    <lineage>
        <taxon>Eukaryota</taxon>
        <taxon>Fungi</taxon>
        <taxon>Dikarya</taxon>
        <taxon>Ascomycota</taxon>
        <taxon>Saccharomycotina</taxon>
        <taxon>Saccharomycetes</taxon>
        <taxon>Saccharomycodales</taxon>
        <taxon>Saccharomycodaceae</taxon>
        <taxon>Saccharomycodes</taxon>
    </lineage>
</organism>
<dbReference type="GO" id="GO:0000329">
    <property type="term" value="C:fungal-type vacuole membrane"/>
    <property type="evidence" value="ECO:0007669"/>
    <property type="project" value="TreeGrafter"/>
</dbReference>
<feature type="domain" description="Plastocyanin-like" evidence="11">
    <location>
        <begin position="20"/>
        <end position="155"/>
    </location>
</feature>
<keyword evidence="3" id="KW-0408">Iron</keyword>
<name>A0A376BBD4_9ASCO</name>
<evidence type="ECO:0000256" key="6">
    <source>
        <dbReference type="ARBA" id="ARBA00023008"/>
    </source>
</evidence>
<keyword evidence="8" id="KW-1133">Transmembrane helix</keyword>
<evidence type="ECO:0000256" key="7">
    <source>
        <dbReference type="ARBA" id="ARBA00023065"/>
    </source>
</evidence>
<evidence type="ECO:0000259" key="10">
    <source>
        <dbReference type="Pfam" id="PF07731"/>
    </source>
</evidence>
<comment type="similarity">
    <text evidence="2">Belongs to the multicopper oxidase family.</text>
</comment>
<dbReference type="InterPro" id="IPR002355">
    <property type="entry name" value="Cu_oxidase_Cu_BS"/>
</dbReference>
<feature type="domain" description="Plastocyanin-like" evidence="10">
    <location>
        <begin position="401"/>
        <end position="540"/>
    </location>
</feature>
<keyword evidence="4" id="KW-0479">Metal-binding</keyword>
<dbReference type="AlphaFoldDB" id="A0A376BBD4"/>
<evidence type="ECO:0000256" key="8">
    <source>
        <dbReference type="SAM" id="Phobius"/>
    </source>
</evidence>
<dbReference type="Pfam" id="PF07731">
    <property type="entry name" value="Cu-oxidase_2"/>
    <property type="match status" value="1"/>
</dbReference>
<evidence type="ECO:0000256" key="3">
    <source>
        <dbReference type="ARBA" id="ARBA00022496"/>
    </source>
</evidence>
<feature type="transmembrane region" description="Helical" evidence="8">
    <location>
        <begin position="599"/>
        <end position="621"/>
    </location>
</feature>
<dbReference type="InterPro" id="IPR011706">
    <property type="entry name" value="Cu-oxidase_C"/>
</dbReference>
<reference evidence="13" key="1">
    <citation type="submission" date="2018-06" db="EMBL/GenBank/DDBJ databases">
        <authorList>
            <person name="Guldener U."/>
        </authorList>
    </citation>
    <scope>NUCLEOTIDE SEQUENCE [LARGE SCALE GENOMIC DNA]</scope>
    <source>
        <strain evidence="13">UTAD17</strain>
    </source>
</reference>
<dbReference type="InterPro" id="IPR033138">
    <property type="entry name" value="Cu_oxidase_CS"/>
</dbReference>
<feature type="domain" description="Plastocyanin-like" evidence="9">
    <location>
        <begin position="168"/>
        <end position="278"/>
    </location>
</feature>
<dbReference type="Pfam" id="PF00394">
    <property type="entry name" value="Cu-oxidase"/>
    <property type="match status" value="1"/>
</dbReference>
<dbReference type="Pfam" id="PF07732">
    <property type="entry name" value="Cu-oxidase_3"/>
    <property type="match status" value="1"/>
</dbReference>
<dbReference type="PANTHER" id="PTHR11709">
    <property type="entry name" value="MULTI-COPPER OXIDASE"/>
    <property type="match status" value="1"/>
</dbReference>
<dbReference type="GO" id="GO:0005507">
    <property type="term" value="F:copper ion binding"/>
    <property type="evidence" value="ECO:0007669"/>
    <property type="project" value="InterPro"/>
</dbReference>